<dbReference type="InterPro" id="IPR001647">
    <property type="entry name" value="HTH_TetR"/>
</dbReference>
<sequence>MTETTSRRRAPGMSPEDRREMIVAAALPLLVEHGASVSTLQIAKAAGIGEATIFRAFTDKDELLDACLAAALRNDHVLAELDCVPLDQPLAARLTEAAATLHAYLERMGAVTAAMHTAGRRRERARPGDGGATDSRAAAVERTQQAVVRLLEPDRGTLRLPVEQLAVIFLGMLFGRRGARRGAPGGAETPVETLVDVFLHGVVGKPADPS</sequence>
<evidence type="ECO:0000256" key="3">
    <source>
        <dbReference type="ARBA" id="ARBA00023163"/>
    </source>
</evidence>
<dbReference type="Gene3D" id="1.10.357.10">
    <property type="entry name" value="Tetracycline Repressor, domain 2"/>
    <property type="match status" value="1"/>
</dbReference>
<keyword evidence="2 4" id="KW-0238">DNA-binding</keyword>
<name>A0A0B6VRZ7_9ACTN</name>
<evidence type="ECO:0000256" key="4">
    <source>
        <dbReference type="PROSITE-ProRule" id="PRU00335"/>
    </source>
</evidence>
<dbReference type="InterPro" id="IPR009057">
    <property type="entry name" value="Homeodomain-like_sf"/>
</dbReference>
<protein>
    <submittedName>
        <fullName evidence="7">TetR family transcriptional regulator</fullName>
    </submittedName>
</protein>
<feature type="DNA-binding region" description="H-T-H motif" evidence="4">
    <location>
        <begin position="38"/>
        <end position="57"/>
    </location>
</feature>
<evidence type="ECO:0000259" key="6">
    <source>
        <dbReference type="PROSITE" id="PS50977"/>
    </source>
</evidence>
<reference evidence="7" key="1">
    <citation type="submission" date="2015-01" db="EMBL/GenBank/DDBJ databases">
        <title>Characterization of the biosynthetic gene cluster for maklamicin, a spirotetronate-class antibiotic of the endophytic Micromonospora sp. GMKU326.</title>
        <authorList>
            <person name="Kitani S."/>
            <person name="Ratama D."/>
            <person name="Hashimoto J."/>
            <person name="Thamchaipenet A."/>
            <person name="Igarashi Y."/>
            <person name="Shin-ya K."/>
            <person name="Ikeda H."/>
            <person name="Nihira T."/>
        </authorList>
    </citation>
    <scope>NUCLEOTIDE SEQUENCE</scope>
    <source>
        <strain evidence="7">GMKU326</strain>
    </source>
</reference>
<dbReference type="EMBL" id="LC021382">
    <property type="protein sequence ID" value="BAQ25514.1"/>
    <property type="molecule type" value="Genomic_DNA"/>
</dbReference>
<dbReference type="GO" id="GO:0000976">
    <property type="term" value="F:transcription cis-regulatory region binding"/>
    <property type="evidence" value="ECO:0007669"/>
    <property type="project" value="TreeGrafter"/>
</dbReference>
<evidence type="ECO:0000313" key="7">
    <source>
        <dbReference type="EMBL" id="BAQ25514.1"/>
    </source>
</evidence>
<evidence type="ECO:0000256" key="1">
    <source>
        <dbReference type="ARBA" id="ARBA00023015"/>
    </source>
</evidence>
<accession>A0A0B6VRZ7</accession>
<feature type="domain" description="HTH tetR-type" evidence="6">
    <location>
        <begin position="16"/>
        <end position="75"/>
    </location>
</feature>
<dbReference type="AlphaFoldDB" id="A0A0B6VRZ7"/>
<keyword evidence="3" id="KW-0804">Transcription</keyword>
<organism evidence="7">
    <name type="scientific">Micromonospora sp. GMKU326</name>
    <dbReference type="NCBI Taxonomy" id="718015"/>
    <lineage>
        <taxon>Bacteria</taxon>
        <taxon>Bacillati</taxon>
        <taxon>Actinomycetota</taxon>
        <taxon>Actinomycetes</taxon>
        <taxon>Micromonosporales</taxon>
        <taxon>Micromonosporaceae</taxon>
        <taxon>Micromonospora</taxon>
    </lineage>
</organism>
<dbReference type="InterPro" id="IPR050109">
    <property type="entry name" value="HTH-type_TetR-like_transc_reg"/>
</dbReference>
<dbReference type="PRINTS" id="PR00455">
    <property type="entry name" value="HTHTETR"/>
</dbReference>
<proteinExistence type="predicted"/>
<dbReference type="GO" id="GO:0003700">
    <property type="term" value="F:DNA-binding transcription factor activity"/>
    <property type="evidence" value="ECO:0007669"/>
    <property type="project" value="TreeGrafter"/>
</dbReference>
<gene>
    <name evidence="7" type="primary">makR4</name>
</gene>
<evidence type="ECO:0000256" key="2">
    <source>
        <dbReference type="ARBA" id="ARBA00023125"/>
    </source>
</evidence>
<keyword evidence="1" id="KW-0805">Transcription regulation</keyword>
<dbReference type="SUPFAM" id="SSF46689">
    <property type="entry name" value="Homeodomain-like"/>
    <property type="match status" value="1"/>
</dbReference>
<evidence type="ECO:0000256" key="5">
    <source>
        <dbReference type="SAM" id="MobiDB-lite"/>
    </source>
</evidence>
<dbReference type="PROSITE" id="PS50977">
    <property type="entry name" value="HTH_TETR_2"/>
    <property type="match status" value="1"/>
</dbReference>
<feature type="region of interest" description="Disordered" evidence="5">
    <location>
        <begin position="118"/>
        <end position="137"/>
    </location>
</feature>
<dbReference type="Pfam" id="PF00440">
    <property type="entry name" value="TetR_N"/>
    <property type="match status" value="1"/>
</dbReference>
<dbReference type="PANTHER" id="PTHR30055:SF234">
    <property type="entry name" value="HTH-TYPE TRANSCRIPTIONAL REGULATOR BETI"/>
    <property type="match status" value="1"/>
</dbReference>
<dbReference type="PANTHER" id="PTHR30055">
    <property type="entry name" value="HTH-TYPE TRANSCRIPTIONAL REGULATOR RUTR"/>
    <property type="match status" value="1"/>
</dbReference>